<evidence type="ECO:0000313" key="1">
    <source>
        <dbReference type="EMBL" id="KDN14001.1"/>
    </source>
</evidence>
<dbReference type="PANTHER" id="PTHR34817">
    <property type="entry name" value="NUCLEOTIDYLTRANSFERASE"/>
    <property type="match status" value="1"/>
</dbReference>
<dbReference type="EMBL" id="JFZV01000013">
    <property type="protein sequence ID" value="KDN14001.1"/>
    <property type="molecule type" value="Genomic_DNA"/>
</dbReference>
<gene>
    <name evidence="1" type="ORF">SALWKB29_1993</name>
</gene>
<dbReference type="Pfam" id="PF10127">
    <property type="entry name" value="RlaP"/>
    <property type="match status" value="1"/>
</dbReference>
<comment type="caution">
    <text evidence="1">The sequence shown here is derived from an EMBL/GenBank/DDBJ whole genome shotgun (WGS) entry which is preliminary data.</text>
</comment>
<protein>
    <recommendedName>
        <fullName evidence="3">Nucleotidyltransferase</fullName>
    </recommendedName>
</protein>
<dbReference type="AlphaFoldDB" id="A0A066TLX5"/>
<dbReference type="InterPro" id="IPR018775">
    <property type="entry name" value="RlaP"/>
</dbReference>
<keyword evidence="2" id="KW-1185">Reference proteome</keyword>
<name>A0A066TLX5_9NEIS</name>
<dbReference type="PANTHER" id="PTHR34817:SF2">
    <property type="entry name" value="NUCLEOTIDYLTRANSFERASE"/>
    <property type="match status" value="1"/>
</dbReference>
<proteinExistence type="predicted"/>
<dbReference type="Proteomes" id="UP000027170">
    <property type="component" value="Unassembled WGS sequence"/>
</dbReference>
<organism evidence="1 2">
    <name type="scientific">Snodgrassella communis</name>
    <dbReference type="NCBI Taxonomy" id="2946699"/>
    <lineage>
        <taxon>Bacteria</taxon>
        <taxon>Pseudomonadati</taxon>
        <taxon>Pseudomonadota</taxon>
        <taxon>Betaproteobacteria</taxon>
        <taxon>Neisseriales</taxon>
        <taxon>Neisseriaceae</taxon>
        <taxon>Snodgrassella</taxon>
    </lineage>
</organism>
<evidence type="ECO:0008006" key="3">
    <source>
        <dbReference type="Google" id="ProtNLM"/>
    </source>
</evidence>
<sequence length="256" mass="29846">MQTIIQQQLQQIEQQHNIQIIYACESGSRAWGFASPNSDYDVRFIYMHPMEKYLAIEPIKNQLTFPITSELDIHGWDLKKTLQLIHKSNATPFEWLQSPIIYQQQTDLAQQLWRLCAHYFNPRGNVHHYLGIASSALQNLSGRQIKIKQLFYILRPLLSACWCIQHKQIAPMTITPLLQLLPADLHKHILELIDFKNTVIESHIIEISSNLHDYITTTTNHIKSQIPQLPELNFTTTQLDTFFINTLKNHASHEHH</sequence>
<evidence type="ECO:0000313" key="2">
    <source>
        <dbReference type="Proteomes" id="UP000027170"/>
    </source>
</evidence>
<dbReference type="OrthoDB" id="9796845at2"/>
<reference evidence="1 2" key="1">
    <citation type="submission" date="2014-03" db="EMBL/GenBank/DDBJ databases">
        <title>The genomes of two eusocial bee gut symbionts.</title>
        <authorList>
            <person name="Kwong W.K."/>
            <person name="Engel P."/>
            <person name="Koch H."/>
            <person name="Moran N.A."/>
        </authorList>
    </citation>
    <scope>NUCLEOTIDE SEQUENCE [LARGE SCALE GENOMIC DNA]</scope>
    <source>
        <strain evidence="2">wkB29</strain>
    </source>
</reference>
<dbReference type="RefSeq" id="WP_037405835.1">
    <property type="nucleotide sequence ID" value="NZ_JFZV01000013.1"/>
</dbReference>
<accession>A0A066TLX5</accession>
<dbReference type="eggNOG" id="COG3541">
    <property type="taxonomic scope" value="Bacteria"/>
</dbReference>